<organism evidence="4">
    <name type="scientific">Schistosoma japonicum</name>
    <name type="common">Blood fluke</name>
    <dbReference type="NCBI Taxonomy" id="6182"/>
    <lineage>
        <taxon>Eukaryota</taxon>
        <taxon>Metazoa</taxon>
        <taxon>Spiralia</taxon>
        <taxon>Lophotrochozoa</taxon>
        <taxon>Platyhelminthes</taxon>
        <taxon>Trematoda</taxon>
        <taxon>Digenea</taxon>
        <taxon>Strigeidida</taxon>
        <taxon>Schistosomatoidea</taxon>
        <taxon>Schistosomatidae</taxon>
        <taxon>Schistosoma</taxon>
    </lineage>
</organism>
<dbReference type="EMBL" id="AY815824">
    <property type="protein sequence ID" value="AAW27556.1"/>
    <property type="molecule type" value="mRNA"/>
</dbReference>
<evidence type="ECO:0000256" key="2">
    <source>
        <dbReference type="ARBA" id="ARBA00022843"/>
    </source>
</evidence>
<protein>
    <submittedName>
        <fullName evidence="4">SJCHGC09488 protein</fullName>
    </submittedName>
</protein>
<dbReference type="Pfam" id="PF10557">
    <property type="entry name" value="Cullin_Nedd8"/>
    <property type="match status" value="1"/>
</dbReference>
<evidence type="ECO:0000313" key="4">
    <source>
        <dbReference type="EMBL" id="AAW27556.1"/>
    </source>
</evidence>
<feature type="domain" description="Cullin neddylation" evidence="3">
    <location>
        <begin position="148"/>
        <end position="215"/>
    </location>
</feature>
<reference evidence="4" key="1">
    <citation type="submission" date="2004-11" db="EMBL/GenBank/DDBJ databases">
        <title>The full-length cDNA sequences of Schistosoma japonicum genes.</title>
        <authorList>
            <person name="Han Z."/>
        </authorList>
    </citation>
    <scope>NUCLEOTIDE SEQUENCE</scope>
</reference>
<dbReference type="InterPro" id="IPR019559">
    <property type="entry name" value="Cullin_neddylation_domain"/>
</dbReference>
<dbReference type="FunFam" id="1.10.10.10:FF:000014">
    <property type="entry name" value="Cullin 1"/>
    <property type="match status" value="1"/>
</dbReference>
<dbReference type="SUPFAM" id="SSF46785">
    <property type="entry name" value="Winged helix' DNA-binding domain"/>
    <property type="match status" value="1"/>
</dbReference>
<proteinExistence type="evidence at transcript level"/>
<keyword evidence="1" id="KW-1017">Isopeptide bond</keyword>
<dbReference type="InterPro" id="IPR036388">
    <property type="entry name" value="WH-like_DNA-bd_sf"/>
</dbReference>
<evidence type="ECO:0000256" key="1">
    <source>
        <dbReference type="ARBA" id="ARBA00022499"/>
    </source>
</evidence>
<sequence>MLLSLLFFDHMNSDTIKVKDLHFGLQLTVSEGRPTISGGNNPTSKRSVPTADSFVTNKMETCSQDIFDSSSELDLIQKLLAPLIELNIIYIETSEGQSNNLLDSIVTMDTVIALNRSFTNKRLKLRVNFGSQGKEANQSEADQVDRQVNEDRRYFIQAAIVRILKARRQIKHAQLIETILQQASNRFQPPIPLIKRCIEGLIDTGYLERNPDDPDQYSYLA</sequence>
<dbReference type="PANTHER" id="PTHR11932">
    <property type="entry name" value="CULLIN"/>
    <property type="match status" value="1"/>
</dbReference>
<dbReference type="AlphaFoldDB" id="Q5D9F0"/>
<dbReference type="InterPro" id="IPR036390">
    <property type="entry name" value="WH_DNA-bd_sf"/>
</dbReference>
<name>Q5D9F0_SCHJA</name>
<dbReference type="Gene3D" id="1.10.10.10">
    <property type="entry name" value="Winged helix-like DNA-binding domain superfamily/Winged helix DNA-binding domain"/>
    <property type="match status" value="1"/>
</dbReference>
<dbReference type="InterPro" id="IPR045093">
    <property type="entry name" value="Cullin"/>
</dbReference>
<keyword evidence="2" id="KW-0832">Ubl conjugation</keyword>
<dbReference type="SMART" id="SM00884">
    <property type="entry name" value="Cullin_Nedd8"/>
    <property type="match status" value="1"/>
</dbReference>
<evidence type="ECO:0000259" key="3">
    <source>
        <dbReference type="SMART" id="SM00884"/>
    </source>
</evidence>
<accession>Q5D9F0</accession>
<reference evidence="4" key="2">
    <citation type="journal article" date="2006" name="PLoS Pathog.">
        <title>New perspectives on host-parasite interplay by comparative transcriptomic and proteomic analyses of Schistosoma japonicum.</title>
        <authorList>
            <person name="Liu F."/>
            <person name="Lu J."/>
            <person name="Hu W."/>
            <person name="Wang S.Y."/>
            <person name="Cui S.J."/>
            <person name="Chi M."/>
            <person name="Yan Q."/>
            <person name="Wang X.R."/>
            <person name="Song H.D."/>
            <person name="Xu X.N."/>
            <person name="Wang J.J."/>
            <person name="Zhang X.L."/>
            <person name="Zhang X."/>
            <person name="Wang Z.Q."/>
            <person name="Xue C.L."/>
            <person name="Brindley P.J."/>
            <person name="McManus D.P."/>
            <person name="Yang P.Y."/>
            <person name="Feng Z."/>
            <person name="Chen Z."/>
            <person name="Han Z.G."/>
        </authorList>
    </citation>
    <scope>NUCLEOTIDE SEQUENCE</scope>
</reference>